<evidence type="ECO:0000313" key="4">
    <source>
        <dbReference type="EMBL" id="TWF53012.1"/>
    </source>
</evidence>
<dbReference type="GO" id="GO:0006749">
    <property type="term" value="P:glutathione metabolic process"/>
    <property type="evidence" value="ECO:0007669"/>
    <property type="project" value="TreeGrafter"/>
</dbReference>
<dbReference type="InterPro" id="IPR036249">
    <property type="entry name" value="Thioredoxin-like_sf"/>
</dbReference>
<proteinExistence type="predicted"/>
<dbReference type="CDD" id="cd00570">
    <property type="entry name" value="GST_N_family"/>
    <property type="match status" value="1"/>
</dbReference>
<evidence type="ECO:0000259" key="3">
    <source>
        <dbReference type="PROSITE" id="PS50405"/>
    </source>
</evidence>
<dbReference type="Gene3D" id="3.40.30.10">
    <property type="entry name" value="Glutaredoxin"/>
    <property type="match status" value="1"/>
</dbReference>
<comment type="subunit">
    <text evidence="1">Homodimer.</text>
</comment>
<organism evidence="4 5">
    <name type="scientific">Neorhizobium alkalisoli</name>
    <dbReference type="NCBI Taxonomy" id="528178"/>
    <lineage>
        <taxon>Bacteria</taxon>
        <taxon>Pseudomonadati</taxon>
        <taxon>Pseudomonadota</taxon>
        <taxon>Alphaproteobacteria</taxon>
        <taxon>Hyphomicrobiales</taxon>
        <taxon>Rhizobiaceae</taxon>
        <taxon>Rhizobium/Agrobacterium group</taxon>
        <taxon>Neorhizobium</taxon>
    </lineage>
</organism>
<dbReference type="CDD" id="cd00299">
    <property type="entry name" value="GST_C_family"/>
    <property type="match status" value="1"/>
</dbReference>
<dbReference type="InterPro" id="IPR004045">
    <property type="entry name" value="Glutathione_S-Trfase_N"/>
</dbReference>
<name>A0A561QRT0_9HYPH</name>
<dbReference type="GO" id="GO:0004364">
    <property type="term" value="F:glutathione transferase activity"/>
    <property type="evidence" value="ECO:0007669"/>
    <property type="project" value="TreeGrafter"/>
</dbReference>
<dbReference type="PROSITE" id="PS50405">
    <property type="entry name" value="GST_CTER"/>
    <property type="match status" value="1"/>
</dbReference>
<dbReference type="SFLD" id="SFLDS00019">
    <property type="entry name" value="Glutathione_Transferase_(cytos"/>
    <property type="match status" value="1"/>
</dbReference>
<dbReference type="SUPFAM" id="SSF47616">
    <property type="entry name" value="GST C-terminal domain-like"/>
    <property type="match status" value="1"/>
</dbReference>
<reference evidence="4 5" key="1">
    <citation type="submission" date="2019-06" db="EMBL/GenBank/DDBJ databases">
        <title>Sorghum-associated microbial communities from plants grown in Nebraska, USA.</title>
        <authorList>
            <person name="Schachtman D."/>
        </authorList>
    </citation>
    <scope>NUCLEOTIDE SEQUENCE [LARGE SCALE GENOMIC DNA]</scope>
    <source>
        <strain evidence="4 5">1225</strain>
    </source>
</reference>
<dbReference type="InterPro" id="IPR036282">
    <property type="entry name" value="Glutathione-S-Trfase_C_sf"/>
</dbReference>
<sequence length="252" mass="29115">MSGGAHEAAMPFLYNIIETQVSMPTLYHHSMSSASRFVRLILAEYGFQMDLVEEQPWEKRREFLSLNPAATLPVYVDDNMRVLCGHSVLMEFLDETHGVLKRDRRLLAEDPWQRAEIRRLTEWFLQKMEQDVTRPLTRERVYKLQMTAAQGGGAPDSKVLRTSRANIRQHMKYLAWLAGSRQWLAGERLSYADLAAAASISVLDYLGEIDWAETPIAKDWYQRIKSRPSFRPLLAERIRGLTPVSHYADLDF</sequence>
<feature type="domain" description="GST N-terminal" evidence="2">
    <location>
        <begin position="22"/>
        <end position="101"/>
    </location>
</feature>
<dbReference type="Proteomes" id="UP000320653">
    <property type="component" value="Unassembled WGS sequence"/>
</dbReference>
<dbReference type="Pfam" id="PF00043">
    <property type="entry name" value="GST_C"/>
    <property type="match status" value="1"/>
</dbReference>
<dbReference type="InterPro" id="IPR004046">
    <property type="entry name" value="GST_C"/>
</dbReference>
<dbReference type="EMBL" id="VIWP01000004">
    <property type="protein sequence ID" value="TWF53012.1"/>
    <property type="molecule type" value="Genomic_DNA"/>
</dbReference>
<dbReference type="PROSITE" id="PS50404">
    <property type="entry name" value="GST_NTER"/>
    <property type="match status" value="1"/>
</dbReference>
<evidence type="ECO:0000256" key="1">
    <source>
        <dbReference type="ARBA" id="ARBA00011738"/>
    </source>
</evidence>
<evidence type="ECO:0000313" key="5">
    <source>
        <dbReference type="Proteomes" id="UP000320653"/>
    </source>
</evidence>
<dbReference type="PANTHER" id="PTHR43969">
    <property type="entry name" value="GLUTATHIONE S TRANSFERASE D10, ISOFORM A-RELATED"/>
    <property type="match status" value="1"/>
</dbReference>
<evidence type="ECO:0000259" key="2">
    <source>
        <dbReference type="PROSITE" id="PS50404"/>
    </source>
</evidence>
<dbReference type="InterPro" id="IPR040079">
    <property type="entry name" value="Glutathione_S-Trfase"/>
</dbReference>
<gene>
    <name evidence="4" type="ORF">FHW37_104283</name>
</gene>
<accession>A0A561QRT0</accession>
<dbReference type="AlphaFoldDB" id="A0A561QRT0"/>
<dbReference type="SUPFAM" id="SSF52833">
    <property type="entry name" value="Thioredoxin-like"/>
    <property type="match status" value="1"/>
</dbReference>
<keyword evidence="5" id="KW-1185">Reference proteome</keyword>
<dbReference type="InterPro" id="IPR010987">
    <property type="entry name" value="Glutathione-S-Trfase_C-like"/>
</dbReference>
<feature type="domain" description="GST C-terminal" evidence="3">
    <location>
        <begin position="110"/>
        <end position="244"/>
    </location>
</feature>
<keyword evidence="4" id="KW-0808">Transferase</keyword>
<dbReference type="Gene3D" id="1.20.1050.10">
    <property type="match status" value="1"/>
</dbReference>
<comment type="caution">
    <text evidence="4">The sequence shown here is derived from an EMBL/GenBank/DDBJ whole genome shotgun (WGS) entry which is preliminary data.</text>
</comment>
<dbReference type="Pfam" id="PF13409">
    <property type="entry name" value="GST_N_2"/>
    <property type="match status" value="1"/>
</dbReference>
<protein>
    <submittedName>
        <fullName evidence="4">Glutathione S-transferase</fullName>
    </submittedName>
</protein>
<dbReference type="PANTHER" id="PTHR43969:SF9">
    <property type="entry name" value="GLUTATHIONE S TRANSFERASE D10, ISOFORM A-RELATED"/>
    <property type="match status" value="1"/>
</dbReference>